<dbReference type="STRING" id="1797692.A3I33_02170"/>
<evidence type="ECO:0000313" key="6">
    <source>
        <dbReference type="Proteomes" id="UP000176544"/>
    </source>
</evidence>
<comment type="caution">
    <text evidence="5">The sequence shown here is derived from an EMBL/GenBank/DDBJ whole genome shotgun (WGS) entry which is preliminary data.</text>
</comment>
<reference evidence="5 6" key="1">
    <citation type="journal article" date="2016" name="Nat. Commun.">
        <title>Thousands of microbial genomes shed light on interconnected biogeochemical processes in an aquifer system.</title>
        <authorList>
            <person name="Anantharaman K."/>
            <person name="Brown C.T."/>
            <person name="Hug L.A."/>
            <person name="Sharon I."/>
            <person name="Castelle C.J."/>
            <person name="Probst A.J."/>
            <person name="Thomas B.C."/>
            <person name="Singh A."/>
            <person name="Wilkins M.J."/>
            <person name="Karaoz U."/>
            <person name="Brodie E.L."/>
            <person name="Williams K.H."/>
            <person name="Hubbard S.S."/>
            <person name="Banfield J.F."/>
        </authorList>
    </citation>
    <scope>NUCLEOTIDE SEQUENCE [LARGE SCALE GENOMIC DNA]</scope>
</reference>
<proteinExistence type="predicted"/>
<gene>
    <name evidence="5" type="ORF">A3I33_02170</name>
</gene>
<dbReference type="GO" id="GO:0009360">
    <property type="term" value="C:DNA polymerase III complex"/>
    <property type="evidence" value="ECO:0007669"/>
    <property type="project" value="TreeGrafter"/>
</dbReference>
<dbReference type="GO" id="GO:0003887">
    <property type="term" value="F:DNA-directed DNA polymerase activity"/>
    <property type="evidence" value="ECO:0007669"/>
    <property type="project" value="UniProtKB-KW"/>
</dbReference>
<evidence type="ECO:0000256" key="2">
    <source>
        <dbReference type="ARBA" id="ARBA00022695"/>
    </source>
</evidence>
<protein>
    <submittedName>
        <fullName evidence="5">Uncharacterized protein</fullName>
    </submittedName>
</protein>
<dbReference type="GO" id="GO:0006261">
    <property type="term" value="P:DNA-templated DNA replication"/>
    <property type="evidence" value="ECO:0007669"/>
    <property type="project" value="TreeGrafter"/>
</dbReference>
<dbReference type="PANTHER" id="PTHR34388">
    <property type="entry name" value="DNA POLYMERASE III SUBUNIT DELTA"/>
    <property type="match status" value="1"/>
</dbReference>
<dbReference type="GO" id="GO:0003677">
    <property type="term" value="F:DNA binding"/>
    <property type="evidence" value="ECO:0007669"/>
    <property type="project" value="InterPro"/>
</dbReference>
<organism evidence="5 6">
    <name type="scientific">Candidatus Colwellbacteria bacterium RIFCSPLOWO2_02_FULL_45_11</name>
    <dbReference type="NCBI Taxonomy" id="1797692"/>
    <lineage>
        <taxon>Bacteria</taxon>
        <taxon>Candidatus Colwelliibacteriota</taxon>
    </lineage>
</organism>
<dbReference type="PANTHER" id="PTHR34388:SF1">
    <property type="entry name" value="DNA POLYMERASE III SUBUNIT DELTA"/>
    <property type="match status" value="1"/>
</dbReference>
<dbReference type="AlphaFoldDB" id="A0A1G1Z8C2"/>
<evidence type="ECO:0000256" key="1">
    <source>
        <dbReference type="ARBA" id="ARBA00022679"/>
    </source>
</evidence>
<name>A0A1G1Z8C2_9BACT</name>
<dbReference type="InterPro" id="IPR027417">
    <property type="entry name" value="P-loop_NTPase"/>
</dbReference>
<dbReference type="InterPro" id="IPR005790">
    <property type="entry name" value="DNA_polIII_delta"/>
</dbReference>
<evidence type="ECO:0000313" key="5">
    <source>
        <dbReference type="EMBL" id="OGY60903.1"/>
    </source>
</evidence>
<evidence type="ECO:0000256" key="3">
    <source>
        <dbReference type="ARBA" id="ARBA00022705"/>
    </source>
</evidence>
<accession>A0A1G1Z8C2</accession>
<dbReference type="EMBL" id="MHJA01000021">
    <property type="protein sequence ID" value="OGY60903.1"/>
    <property type="molecule type" value="Genomic_DNA"/>
</dbReference>
<sequence>MLITLYGPDSYRRIKKLDEIIGIYRDKYTGLSYERIDVSLDGSLKSLKNIASTRSMFDPVRLIVVDSPLEAEDQKELRAILKSNTENKELTIVINSLQKPPATYKFLYEKPASAQEFPALKGEGLNTLIKQLADEYGVKIDTRTRGVLIDLFGSNTWGLATEIEQFSLGKAQDIEARPAADYFQLISTLKRGYSARERVIALELILSERKDEPARVFNSLAYRLSNNKEANRFADYDVAIKSGKLEYEEILLDLALGS</sequence>
<keyword evidence="2" id="KW-0548">Nucleotidyltransferase</keyword>
<keyword evidence="1" id="KW-0808">Transferase</keyword>
<keyword evidence="4" id="KW-0239">DNA-directed DNA polymerase</keyword>
<dbReference type="Proteomes" id="UP000176544">
    <property type="component" value="Unassembled WGS sequence"/>
</dbReference>
<dbReference type="Gene3D" id="3.40.50.300">
    <property type="entry name" value="P-loop containing nucleotide triphosphate hydrolases"/>
    <property type="match status" value="1"/>
</dbReference>
<keyword evidence="3" id="KW-0235">DNA replication</keyword>
<evidence type="ECO:0000256" key="4">
    <source>
        <dbReference type="ARBA" id="ARBA00022932"/>
    </source>
</evidence>